<feature type="active site" description="For autocatalytic cleavage activity" evidence="12">
    <location>
        <position position="155"/>
    </location>
</feature>
<keyword evidence="9 12" id="KW-0804">Transcription</keyword>
<comment type="similarity">
    <text evidence="1 12 13">Belongs to the peptidase S24 family.</text>
</comment>
<feature type="domain" description="LexA repressor DNA-binding" evidence="15">
    <location>
        <begin position="1"/>
        <end position="65"/>
    </location>
</feature>
<reference evidence="16" key="1">
    <citation type="thesis" date="2020" institute="Technische Universitat Dresden" country="Dresden, Germany">
        <title>The Agarolytic System of Microbulbifer elongatus PORT2, Isolated from Batu Karas, Pangandaran West Java Indonesia.</title>
        <authorList>
            <person name="Anggraeni S.R."/>
        </authorList>
    </citation>
    <scope>NUCLEOTIDE SEQUENCE</scope>
    <source>
        <strain evidence="16">PORT2</strain>
    </source>
</reference>
<dbReference type="InterPro" id="IPR036390">
    <property type="entry name" value="WH_DNA-bd_sf"/>
</dbReference>
<keyword evidence="6 12" id="KW-0068">Autocatalytic cleavage</keyword>
<feature type="domain" description="Peptidase S24/S26A/S26B/S26C" evidence="14">
    <location>
        <begin position="76"/>
        <end position="193"/>
    </location>
</feature>
<comment type="caution">
    <text evidence="16">The sequence shown here is derived from an EMBL/GenBank/DDBJ whole genome shotgun (WGS) entry which is preliminary data.</text>
</comment>
<keyword evidence="8 12" id="KW-0238">DNA-binding</keyword>
<comment type="catalytic activity">
    <reaction evidence="12">
        <text>Hydrolysis of Ala-|-Gly bond in repressor LexA.</text>
        <dbReference type="EC" id="3.4.21.88"/>
    </reaction>
</comment>
<dbReference type="InterPro" id="IPR050077">
    <property type="entry name" value="LexA_repressor"/>
</dbReference>
<keyword evidence="2 12" id="KW-0678">Repressor</keyword>
<name>A0ABT1P3F4_9GAMM</name>
<dbReference type="CDD" id="cd06529">
    <property type="entry name" value="S24_LexA-like"/>
    <property type="match status" value="1"/>
</dbReference>
<keyword evidence="17" id="KW-1185">Reference proteome</keyword>
<dbReference type="PANTHER" id="PTHR33516">
    <property type="entry name" value="LEXA REPRESSOR"/>
    <property type="match status" value="1"/>
</dbReference>
<dbReference type="Proteomes" id="UP001205566">
    <property type="component" value="Unassembled WGS sequence"/>
</dbReference>
<dbReference type="Pfam" id="PF01726">
    <property type="entry name" value="LexA_DNA_bind"/>
    <property type="match status" value="1"/>
</dbReference>
<evidence type="ECO:0000256" key="2">
    <source>
        <dbReference type="ARBA" id="ARBA00022491"/>
    </source>
</evidence>
<evidence type="ECO:0000259" key="15">
    <source>
        <dbReference type="Pfam" id="PF01726"/>
    </source>
</evidence>
<gene>
    <name evidence="12 16" type="primary">lexA</name>
    <name evidence="16" type="ORF">HXX02_14520</name>
</gene>
<dbReference type="InterPro" id="IPR006200">
    <property type="entry name" value="LexA"/>
</dbReference>
<dbReference type="Gene3D" id="2.10.109.10">
    <property type="entry name" value="Umud Fragment, subunit A"/>
    <property type="match status" value="1"/>
</dbReference>
<keyword evidence="5 12" id="KW-0378">Hydrolase</keyword>
<feature type="active site" description="For autocatalytic cleavage activity" evidence="12">
    <location>
        <position position="118"/>
    </location>
</feature>
<dbReference type="NCBIfam" id="TIGR00498">
    <property type="entry name" value="lexA"/>
    <property type="match status" value="1"/>
</dbReference>
<keyword evidence="3 12" id="KW-0235">DNA replication</keyword>
<keyword evidence="11 12" id="KW-0742">SOS response</keyword>
<dbReference type="GO" id="GO:0004252">
    <property type="term" value="F:serine-type endopeptidase activity"/>
    <property type="evidence" value="ECO:0007669"/>
    <property type="project" value="UniProtKB-EC"/>
</dbReference>
<dbReference type="InterPro" id="IPR039418">
    <property type="entry name" value="LexA-like"/>
</dbReference>
<dbReference type="Gene3D" id="1.10.10.10">
    <property type="entry name" value="Winged helix-like DNA-binding domain superfamily/Winged helix DNA-binding domain"/>
    <property type="match status" value="1"/>
</dbReference>
<dbReference type="SUPFAM" id="SSF51306">
    <property type="entry name" value="LexA/Signal peptidase"/>
    <property type="match status" value="1"/>
</dbReference>
<keyword evidence="7 12" id="KW-0805">Transcription regulation</keyword>
<organism evidence="16 17">
    <name type="scientific">Microbulbifer elongatus</name>
    <dbReference type="NCBI Taxonomy" id="86173"/>
    <lineage>
        <taxon>Bacteria</taxon>
        <taxon>Pseudomonadati</taxon>
        <taxon>Pseudomonadota</taxon>
        <taxon>Gammaproteobacteria</taxon>
        <taxon>Cellvibrionales</taxon>
        <taxon>Microbulbiferaceae</taxon>
        <taxon>Microbulbifer</taxon>
    </lineage>
</organism>
<evidence type="ECO:0000256" key="13">
    <source>
        <dbReference type="RuleBase" id="RU003991"/>
    </source>
</evidence>
<evidence type="ECO:0000256" key="11">
    <source>
        <dbReference type="ARBA" id="ARBA00023236"/>
    </source>
</evidence>
<evidence type="ECO:0000256" key="4">
    <source>
        <dbReference type="ARBA" id="ARBA00022763"/>
    </source>
</evidence>
<keyword evidence="10 12" id="KW-0234">DNA repair</keyword>
<evidence type="ECO:0000256" key="12">
    <source>
        <dbReference type="HAMAP-Rule" id="MF_00015"/>
    </source>
</evidence>
<dbReference type="EC" id="3.4.21.88" evidence="12"/>
<sequence>MTNLTARQAQVLELIKSYLDDTGYPPTRAEIAQELGFRSPNAAEEHLKALARKGAIEMVAGASRGIRIPDYNNGLPIVGRVAAGNPILAEENIEEYCEIPAEFFHPPADYLLRVHGMSMKDAGILDGDLLAVQRTDNIRNGQIVVARIEDEVTVKRFKRRGNQATVQLLPENQDFDVIEVDMRDRSFAIEGLAVGVIRQNPI</sequence>
<evidence type="ECO:0000256" key="10">
    <source>
        <dbReference type="ARBA" id="ARBA00023204"/>
    </source>
</evidence>
<dbReference type="HAMAP" id="MF_00015">
    <property type="entry name" value="LexA"/>
    <property type="match status" value="1"/>
</dbReference>
<dbReference type="InterPro" id="IPR006199">
    <property type="entry name" value="LexA_DNA-bd_dom"/>
</dbReference>
<evidence type="ECO:0000256" key="1">
    <source>
        <dbReference type="ARBA" id="ARBA00007484"/>
    </source>
</evidence>
<protein>
    <recommendedName>
        <fullName evidence="12">LexA repressor</fullName>
        <ecNumber evidence="12">3.4.21.88</ecNumber>
    </recommendedName>
</protein>
<evidence type="ECO:0000313" key="17">
    <source>
        <dbReference type="Proteomes" id="UP001205566"/>
    </source>
</evidence>
<dbReference type="PRINTS" id="PR00726">
    <property type="entry name" value="LEXASERPTASE"/>
</dbReference>
<feature type="site" description="Cleavage; by autolysis" evidence="12">
    <location>
        <begin position="83"/>
        <end position="84"/>
    </location>
</feature>
<dbReference type="RefSeq" id="WP_231757191.1">
    <property type="nucleotide sequence ID" value="NZ_CP088953.1"/>
</dbReference>
<feature type="DNA-binding region" description="H-T-H motif" evidence="12">
    <location>
        <begin position="28"/>
        <end position="48"/>
    </location>
</feature>
<keyword evidence="4 12" id="KW-0227">DNA damage</keyword>
<evidence type="ECO:0000256" key="7">
    <source>
        <dbReference type="ARBA" id="ARBA00023015"/>
    </source>
</evidence>
<comment type="subunit">
    <text evidence="12">Homodimer.</text>
</comment>
<dbReference type="EMBL" id="JACASI010000037">
    <property type="protein sequence ID" value="MCQ3830651.1"/>
    <property type="molecule type" value="Genomic_DNA"/>
</dbReference>
<dbReference type="SUPFAM" id="SSF46785">
    <property type="entry name" value="Winged helix' DNA-binding domain"/>
    <property type="match status" value="1"/>
</dbReference>
<dbReference type="PANTHER" id="PTHR33516:SF2">
    <property type="entry name" value="LEXA REPRESSOR-RELATED"/>
    <property type="match status" value="1"/>
</dbReference>
<comment type="function">
    <text evidence="12">Represses a number of genes involved in the response to DNA damage (SOS response), including recA and lexA. In the presence of single-stranded DNA, RecA interacts with LexA causing an autocatalytic cleavage which disrupts the DNA-binding part of LexA, leading to derepression of the SOS regulon and eventually DNA repair.</text>
</comment>
<evidence type="ECO:0000256" key="5">
    <source>
        <dbReference type="ARBA" id="ARBA00022801"/>
    </source>
</evidence>
<evidence type="ECO:0000256" key="6">
    <source>
        <dbReference type="ARBA" id="ARBA00022813"/>
    </source>
</evidence>
<evidence type="ECO:0000256" key="3">
    <source>
        <dbReference type="ARBA" id="ARBA00022705"/>
    </source>
</evidence>
<dbReference type="InterPro" id="IPR036286">
    <property type="entry name" value="LexA/Signal_pep-like_sf"/>
</dbReference>
<proteinExistence type="inferred from homology"/>
<evidence type="ECO:0000256" key="9">
    <source>
        <dbReference type="ARBA" id="ARBA00023163"/>
    </source>
</evidence>
<dbReference type="Pfam" id="PF00717">
    <property type="entry name" value="Peptidase_S24"/>
    <property type="match status" value="1"/>
</dbReference>
<evidence type="ECO:0000313" key="16">
    <source>
        <dbReference type="EMBL" id="MCQ3830651.1"/>
    </source>
</evidence>
<evidence type="ECO:0000259" key="14">
    <source>
        <dbReference type="Pfam" id="PF00717"/>
    </source>
</evidence>
<dbReference type="InterPro" id="IPR015927">
    <property type="entry name" value="Peptidase_S24_S26A/B/C"/>
</dbReference>
<dbReference type="InterPro" id="IPR036388">
    <property type="entry name" value="WH-like_DNA-bd_sf"/>
</dbReference>
<evidence type="ECO:0000256" key="8">
    <source>
        <dbReference type="ARBA" id="ARBA00023125"/>
    </source>
</evidence>
<accession>A0ABT1P3F4</accession>
<dbReference type="InterPro" id="IPR006197">
    <property type="entry name" value="Peptidase_S24_LexA"/>
</dbReference>